<dbReference type="EMBL" id="CP134190">
    <property type="protein sequence ID" value="WPB06702.1"/>
    <property type="molecule type" value="Genomic_DNA"/>
</dbReference>
<gene>
    <name evidence="3" type="ORF">CB0940_09025</name>
    <name evidence="4" type="ORF">RHO25_011361</name>
</gene>
<organism evidence="3 5">
    <name type="scientific">Cercospora beticola</name>
    <name type="common">Sugarbeet leaf spot fungus</name>
    <dbReference type="NCBI Taxonomy" id="122368"/>
    <lineage>
        <taxon>Eukaryota</taxon>
        <taxon>Fungi</taxon>
        <taxon>Dikarya</taxon>
        <taxon>Ascomycota</taxon>
        <taxon>Pezizomycotina</taxon>
        <taxon>Dothideomycetes</taxon>
        <taxon>Dothideomycetidae</taxon>
        <taxon>Mycosphaerellales</taxon>
        <taxon>Mycosphaerellaceae</taxon>
        <taxon>Cercospora</taxon>
    </lineage>
</organism>
<accession>A0A2G5HGE5</accession>
<reference evidence="3 5" key="1">
    <citation type="submission" date="2015-10" db="EMBL/GenBank/DDBJ databases">
        <title>The cercosporin biosynthetic gene cluster was horizontally transferred to several fungal lineages and shown to be expanded in Cercospora beticola based on microsynteny with recipient genomes.</title>
        <authorList>
            <person name="De Jonge R."/>
            <person name="Ebert M.K."/>
            <person name="Suttle J.C."/>
            <person name="Jurick Ii W.M."/>
            <person name="Secor G.A."/>
            <person name="Thomma B.P."/>
            <person name="Van De Peer Y."/>
            <person name="Bolton M.D."/>
        </authorList>
    </citation>
    <scope>NUCLEOTIDE SEQUENCE [LARGE SCALE GENOMIC DNA]</scope>
    <source>
        <strain evidence="3 5">09-40</strain>
    </source>
</reference>
<sequence>MGLSLKYCMLYSFSSVITLTITRALSFAAAEKVLFGRWVWRYRSLEAQKKSTSANSNKDTNKKNISRDHETANSDNASTCHDCSSTIDTICRPWILSGPALMGLVLVCFTVDRLTMKYKYGIVLTESVKERRLKEAAVTAFLFSLAVDLVVICACVTSWGREHIRRFAEGKEEIVEVKNLVEEK</sequence>
<feature type="transmembrane region" description="Helical" evidence="2">
    <location>
        <begin position="136"/>
        <end position="159"/>
    </location>
</feature>
<proteinExistence type="predicted"/>
<reference evidence="4 6" key="2">
    <citation type="submission" date="2023-09" db="EMBL/GenBank/DDBJ databases">
        <title>Complete-Gapless Cercospora beticola genome.</title>
        <authorList>
            <person name="Wyatt N.A."/>
            <person name="Spanner R.E."/>
            <person name="Bolton M.D."/>
        </authorList>
    </citation>
    <scope>NUCLEOTIDE SEQUENCE [LARGE SCALE GENOMIC DNA]</scope>
    <source>
        <strain evidence="4">Cb09-40</strain>
    </source>
</reference>
<evidence type="ECO:0000313" key="6">
    <source>
        <dbReference type="Proteomes" id="UP001302367"/>
    </source>
</evidence>
<keyword evidence="2" id="KW-0472">Membrane</keyword>
<keyword evidence="2" id="KW-1133">Transmembrane helix</keyword>
<dbReference type="AlphaFoldDB" id="A0A2G5HGE5"/>
<feature type="transmembrane region" description="Helical" evidence="2">
    <location>
        <begin position="94"/>
        <end position="115"/>
    </location>
</feature>
<keyword evidence="6" id="KW-1185">Reference proteome</keyword>
<name>A0A2G5HGE5_CERBT</name>
<dbReference type="EMBL" id="LKMD01000106">
    <property type="protein sequence ID" value="PIA91614.1"/>
    <property type="molecule type" value="Genomic_DNA"/>
</dbReference>
<evidence type="ECO:0000256" key="2">
    <source>
        <dbReference type="SAM" id="Phobius"/>
    </source>
</evidence>
<keyword evidence="2" id="KW-0812">Transmembrane</keyword>
<evidence type="ECO:0000313" key="5">
    <source>
        <dbReference type="Proteomes" id="UP000230605"/>
    </source>
</evidence>
<evidence type="ECO:0000313" key="3">
    <source>
        <dbReference type="EMBL" id="PIA91614.1"/>
    </source>
</evidence>
<feature type="region of interest" description="Disordered" evidence="1">
    <location>
        <begin position="51"/>
        <end position="77"/>
    </location>
</feature>
<dbReference type="Proteomes" id="UP000230605">
    <property type="component" value="Chromosome 7"/>
</dbReference>
<feature type="compositionally biased region" description="Basic and acidic residues" evidence="1">
    <location>
        <begin position="59"/>
        <end position="72"/>
    </location>
</feature>
<evidence type="ECO:0000313" key="4">
    <source>
        <dbReference type="EMBL" id="WPB06702.1"/>
    </source>
</evidence>
<protein>
    <submittedName>
        <fullName evidence="3">Uncharacterized protein</fullName>
    </submittedName>
</protein>
<evidence type="ECO:0000256" key="1">
    <source>
        <dbReference type="SAM" id="MobiDB-lite"/>
    </source>
</evidence>
<dbReference type="Proteomes" id="UP001302367">
    <property type="component" value="Chromosome 7"/>
</dbReference>